<comment type="caution">
    <text evidence="9">The sequence shown here is derived from an EMBL/GenBank/DDBJ whole genome shotgun (WGS) entry which is preliminary data.</text>
</comment>
<feature type="transmembrane region" description="Helical" evidence="7">
    <location>
        <begin position="458"/>
        <end position="477"/>
    </location>
</feature>
<feature type="transmembrane region" description="Helical" evidence="7">
    <location>
        <begin position="309"/>
        <end position="331"/>
    </location>
</feature>
<dbReference type="AlphaFoldDB" id="A0ABD3MF47"/>
<feature type="domain" description="EamA" evidence="8">
    <location>
        <begin position="216"/>
        <end position="288"/>
    </location>
</feature>
<feature type="compositionally biased region" description="Acidic residues" evidence="6">
    <location>
        <begin position="73"/>
        <end position="83"/>
    </location>
</feature>
<dbReference type="Pfam" id="PF00892">
    <property type="entry name" value="EamA"/>
    <property type="match status" value="2"/>
</dbReference>
<keyword evidence="10" id="KW-1185">Reference proteome</keyword>
<dbReference type="SUPFAM" id="SSF103481">
    <property type="entry name" value="Multidrug resistance efflux transporter EmrE"/>
    <property type="match status" value="2"/>
</dbReference>
<feature type="region of interest" description="Disordered" evidence="6">
    <location>
        <begin position="71"/>
        <end position="100"/>
    </location>
</feature>
<dbReference type="PANTHER" id="PTHR42920">
    <property type="entry name" value="OS03G0707200 PROTEIN-RELATED"/>
    <property type="match status" value="1"/>
</dbReference>
<keyword evidence="3 7" id="KW-0812">Transmembrane</keyword>
<keyword evidence="5 7" id="KW-0472">Membrane</keyword>
<protein>
    <recommendedName>
        <fullName evidence="8">EamA domain-containing protein</fullName>
    </recommendedName>
</protein>
<feature type="transmembrane region" description="Helical" evidence="7">
    <location>
        <begin position="272"/>
        <end position="289"/>
    </location>
</feature>
<evidence type="ECO:0000313" key="9">
    <source>
        <dbReference type="EMBL" id="KAL3761498.1"/>
    </source>
</evidence>
<evidence type="ECO:0000256" key="4">
    <source>
        <dbReference type="ARBA" id="ARBA00022989"/>
    </source>
</evidence>
<feature type="domain" description="EamA" evidence="8">
    <location>
        <begin position="388"/>
        <end position="472"/>
    </location>
</feature>
<feature type="transmembrane region" description="Helical" evidence="7">
    <location>
        <begin position="399"/>
        <end position="420"/>
    </location>
</feature>
<keyword evidence="4 7" id="KW-1133">Transmembrane helix</keyword>
<evidence type="ECO:0000256" key="6">
    <source>
        <dbReference type="SAM" id="MobiDB-lite"/>
    </source>
</evidence>
<feature type="region of interest" description="Disordered" evidence="6">
    <location>
        <begin position="1"/>
        <end position="43"/>
    </location>
</feature>
<dbReference type="InterPro" id="IPR000620">
    <property type="entry name" value="EamA_dom"/>
</dbReference>
<sequence>MLGLGAQFQQSESPWNFDRHDRRRQRMEVSMVPSPSSRGTSKRWMYEYDKADRIDDSNVIIDASYTDRLLGENTDDDDCDSTADESRAGESSRGSGSFSTIHDTTPSLEVYGIPIQSIILLNLVAVIWGTQHAVIKTVVDGGGEGSTAAYFTLARFGLAAALAAPYTPGWGQQQPDQRQLQLVEQSADGRDSKYALAGENNEVFIINTPTSAGRLAWKYGAELGLYMFLGYAFQAIGLETTTASRSGFLLYLNVKFVPFLSYFIFGRTIRRGTWISAFVAFCGTALLALDVGGEDAMTTTTTSTMTAALSVGDLWSIAAAASSAMFILRMESASKAVPKSSELNAATLWTVAALSLLWTMVISLNESIDGVGVVGSFEFTNDAFVHAIHLLYQRTYTTITTHLFPLIYLSGITTALANFLQSKAQKDISAERASVIYAMDPVYGAIFANVLLGESLGGVGLIGAFLIVVAAATNASMDFSGKRGENDVMQ</sequence>
<proteinExistence type="predicted"/>
<evidence type="ECO:0000256" key="1">
    <source>
        <dbReference type="ARBA" id="ARBA00004651"/>
    </source>
</evidence>
<feature type="transmembrane region" description="Helical" evidence="7">
    <location>
        <begin position="248"/>
        <end position="265"/>
    </location>
</feature>
<evidence type="ECO:0000256" key="5">
    <source>
        <dbReference type="ARBA" id="ARBA00023136"/>
    </source>
</evidence>
<feature type="transmembrane region" description="Helical" evidence="7">
    <location>
        <begin position="343"/>
        <end position="364"/>
    </location>
</feature>
<name>A0ABD3MF47_9STRA</name>
<dbReference type="InterPro" id="IPR037185">
    <property type="entry name" value="EmrE-like"/>
</dbReference>
<gene>
    <name evidence="9" type="ORF">ACHAWU_006528</name>
</gene>
<keyword evidence="2" id="KW-1003">Cell membrane</keyword>
<dbReference type="GO" id="GO:0005886">
    <property type="term" value="C:plasma membrane"/>
    <property type="evidence" value="ECO:0007669"/>
    <property type="project" value="UniProtKB-SubCell"/>
</dbReference>
<evidence type="ECO:0000256" key="3">
    <source>
        <dbReference type="ARBA" id="ARBA00022692"/>
    </source>
</evidence>
<dbReference type="PANTHER" id="PTHR42920:SF5">
    <property type="entry name" value="EAMA DOMAIN-CONTAINING PROTEIN"/>
    <property type="match status" value="1"/>
</dbReference>
<evidence type="ECO:0000259" key="8">
    <source>
        <dbReference type="Pfam" id="PF00892"/>
    </source>
</evidence>
<evidence type="ECO:0000256" key="7">
    <source>
        <dbReference type="SAM" id="Phobius"/>
    </source>
</evidence>
<dbReference type="EMBL" id="JALLBG020000149">
    <property type="protein sequence ID" value="KAL3761498.1"/>
    <property type="molecule type" value="Genomic_DNA"/>
</dbReference>
<accession>A0ABD3MF47</accession>
<dbReference type="InterPro" id="IPR051258">
    <property type="entry name" value="Diverse_Substrate_Transporter"/>
</dbReference>
<reference evidence="9 10" key="1">
    <citation type="submission" date="2024-10" db="EMBL/GenBank/DDBJ databases">
        <title>Updated reference genomes for cyclostephanoid diatoms.</title>
        <authorList>
            <person name="Roberts W.R."/>
            <person name="Alverson A.J."/>
        </authorList>
    </citation>
    <scope>NUCLEOTIDE SEQUENCE [LARGE SCALE GENOMIC DNA]</scope>
    <source>
        <strain evidence="9 10">AJA232-27</strain>
    </source>
</reference>
<organism evidence="9 10">
    <name type="scientific">Discostella pseudostelligera</name>
    <dbReference type="NCBI Taxonomy" id="259834"/>
    <lineage>
        <taxon>Eukaryota</taxon>
        <taxon>Sar</taxon>
        <taxon>Stramenopiles</taxon>
        <taxon>Ochrophyta</taxon>
        <taxon>Bacillariophyta</taxon>
        <taxon>Coscinodiscophyceae</taxon>
        <taxon>Thalassiosirophycidae</taxon>
        <taxon>Stephanodiscales</taxon>
        <taxon>Stephanodiscaceae</taxon>
        <taxon>Discostella</taxon>
    </lineage>
</organism>
<dbReference type="Proteomes" id="UP001530293">
    <property type="component" value="Unassembled WGS sequence"/>
</dbReference>
<feature type="transmembrane region" description="Helical" evidence="7">
    <location>
        <begin position="219"/>
        <end position="236"/>
    </location>
</feature>
<evidence type="ECO:0000313" key="10">
    <source>
        <dbReference type="Proteomes" id="UP001530293"/>
    </source>
</evidence>
<evidence type="ECO:0000256" key="2">
    <source>
        <dbReference type="ARBA" id="ARBA00022475"/>
    </source>
</evidence>
<comment type="subcellular location">
    <subcellularLocation>
        <location evidence="1">Cell membrane</location>
        <topology evidence="1">Multi-pass membrane protein</topology>
    </subcellularLocation>
</comment>